<comment type="subcellular location">
    <subcellularLocation>
        <location evidence="2">Endomembrane system</location>
    </subcellularLocation>
    <subcellularLocation>
        <location evidence="1">Membrane</location>
        <topology evidence="1">Single-pass membrane protein</topology>
    </subcellularLocation>
</comment>
<dbReference type="Proteomes" id="UP000052232">
    <property type="component" value="Unassembled WGS sequence"/>
</dbReference>
<evidence type="ECO:0000256" key="3">
    <source>
        <dbReference type="ARBA" id="ARBA00022676"/>
    </source>
</evidence>
<protein>
    <recommendedName>
        <fullName evidence="11">Glycosyltransferase family 29 (Sialyltransferase)</fullName>
    </recommendedName>
</protein>
<evidence type="ECO:0000256" key="4">
    <source>
        <dbReference type="ARBA" id="ARBA00022679"/>
    </source>
</evidence>
<keyword evidence="4" id="KW-0808">Transferase</keyword>
<dbReference type="AlphaFoldDB" id="A0A0J7Y4C6"/>
<dbReference type="Gene3D" id="3.90.1480.20">
    <property type="entry name" value="Glycosyl transferase family 29"/>
    <property type="match status" value="1"/>
</dbReference>
<proteinExistence type="predicted"/>
<dbReference type="EMBL" id="JACT01000001">
    <property type="protein sequence ID" value="KMS58709.1"/>
    <property type="molecule type" value="Genomic_DNA"/>
</dbReference>
<dbReference type="Pfam" id="PF00777">
    <property type="entry name" value="Glyco_transf_29"/>
    <property type="match status" value="1"/>
</dbReference>
<keyword evidence="10" id="KW-1185">Reference proteome</keyword>
<dbReference type="STRING" id="1420583.V473_03120"/>
<sequence>MKMSDQEAGNFFFDAVARKKDKPASIAVIGNSPRLGQDRNGERIDAHDVIIRVNDGRTTGFEEFGGSRTDIRFVGVPLKERYWDFFRELDEPSTIITRVENEPVLKNLGYAGEPVYYPNRDVHTHAALPILSRYVETGAYPKKPPRSGIVILSFLSPFFEKGVPISLFGFEIEPRNGGEEHYYKDGRDFGRALQHWDDAHCPMEVEFAVLGRLRDKGYIRFF</sequence>
<evidence type="ECO:0000256" key="2">
    <source>
        <dbReference type="ARBA" id="ARBA00004308"/>
    </source>
</evidence>
<name>A0A0J7Y4C6_9SPHN</name>
<dbReference type="InterPro" id="IPR001675">
    <property type="entry name" value="Glyco_trans_29"/>
</dbReference>
<accession>A0A0J7Y4C6</accession>
<evidence type="ECO:0000313" key="9">
    <source>
        <dbReference type="EMBL" id="KMS58709.1"/>
    </source>
</evidence>
<keyword evidence="3" id="KW-0328">Glycosyltransferase</keyword>
<evidence type="ECO:0000256" key="8">
    <source>
        <dbReference type="ARBA" id="ARBA00023180"/>
    </source>
</evidence>
<evidence type="ECO:0000256" key="1">
    <source>
        <dbReference type="ARBA" id="ARBA00004167"/>
    </source>
</evidence>
<evidence type="ECO:0000256" key="7">
    <source>
        <dbReference type="ARBA" id="ARBA00023136"/>
    </source>
</evidence>
<dbReference type="GO" id="GO:0016020">
    <property type="term" value="C:membrane"/>
    <property type="evidence" value="ECO:0007669"/>
    <property type="project" value="UniProtKB-SubCell"/>
</dbReference>
<dbReference type="GO" id="GO:0012505">
    <property type="term" value="C:endomembrane system"/>
    <property type="evidence" value="ECO:0007669"/>
    <property type="project" value="UniProtKB-SubCell"/>
</dbReference>
<dbReference type="GO" id="GO:0008373">
    <property type="term" value="F:sialyltransferase activity"/>
    <property type="evidence" value="ECO:0007669"/>
    <property type="project" value="InterPro"/>
</dbReference>
<organism evidence="9 10">
    <name type="scientific">Sphingobium cupriresistens LL01</name>
    <dbReference type="NCBI Taxonomy" id="1420583"/>
    <lineage>
        <taxon>Bacteria</taxon>
        <taxon>Pseudomonadati</taxon>
        <taxon>Pseudomonadota</taxon>
        <taxon>Alphaproteobacteria</taxon>
        <taxon>Sphingomonadales</taxon>
        <taxon>Sphingomonadaceae</taxon>
        <taxon>Sphingobium</taxon>
    </lineage>
</organism>
<dbReference type="InterPro" id="IPR038578">
    <property type="entry name" value="GT29-like_sf"/>
</dbReference>
<keyword evidence="5" id="KW-0812">Transmembrane</keyword>
<reference evidence="9 10" key="1">
    <citation type="journal article" date="2015" name="G3 (Bethesda)">
        <title>Insights into Ongoing Evolution of the Hexachlorocyclohexane Catabolic Pathway from Comparative Genomics of Ten Sphingomonadaceae Strains.</title>
        <authorList>
            <person name="Pearce S.L."/>
            <person name="Oakeshott J.G."/>
            <person name="Pandey G."/>
        </authorList>
    </citation>
    <scope>NUCLEOTIDE SEQUENCE [LARGE SCALE GENOMIC DNA]</scope>
    <source>
        <strain evidence="9 10">LL01</strain>
    </source>
</reference>
<evidence type="ECO:0000256" key="6">
    <source>
        <dbReference type="ARBA" id="ARBA00022989"/>
    </source>
</evidence>
<evidence type="ECO:0000313" key="10">
    <source>
        <dbReference type="Proteomes" id="UP000052232"/>
    </source>
</evidence>
<evidence type="ECO:0008006" key="11">
    <source>
        <dbReference type="Google" id="ProtNLM"/>
    </source>
</evidence>
<dbReference type="PATRIC" id="fig|1420583.3.peg.628"/>
<evidence type="ECO:0000256" key="5">
    <source>
        <dbReference type="ARBA" id="ARBA00022692"/>
    </source>
</evidence>
<keyword evidence="7" id="KW-0472">Membrane</keyword>
<keyword evidence="6" id="KW-1133">Transmembrane helix</keyword>
<comment type="caution">
    <text evidence="9">The sequence shown here is derived from an EMBL/GenBank/DDBJ whole genome shotgun (WGS) entry which is preliminary data.</text>
</comment>
<keyword evidence="8" id="KW-0325">Glycoprotein</keyword>
<gene>
    <name evidence="9" type="ORF">V473_03120</name>
</gene>